<evidence type="ECO:0000313" key="2">
    <source>
        <dbReference type="EMBL" id="RXK83300.1"/>
    </source>
</evidence>
<dbReference type="AlphaFoldDB" id="A0A4Q1D4D5"/>
<dbReference type="RefSeq" id="WP_129004353.1">
    <property type="nucleotide sequence ID" value="NZ_SDHZ01000002.1"/>
</dbReference>
<protein>
    <recommendedName>
        <fullName evidence="4">DUF2490 domain-containing protein</fullName>
    </recommendedName>
</protein>
<dbReference type="EMBL" id="SDHZ01000002">
    <property type="protein sequence ID" value="RXK83300.1"/>
    <property type="molecule type" value="Genomic_DNA"/>
</dbReference>
<sequence>MNRSVLMAAVGMLAAFTWHTPSAQAQNQSLSQQFQPGKKGEFYVSWGYNKEWYTASSIHVKQPSLGNDYKFVKVLAADKPGWNDGLFTKAISIPQYNYRVGYFFKDNWAFEINFDHTKYQVKPDQLLHIKGTQNHKDVDYYIPNNDPQKLTYQLNNGANFLLFNLVHRKQLSNFNSKWFNLSLLLKGGVGIVIPHVENTIFDQSNDAGFQFGGFAIGGEAAVRATFFKYGFLEYCNKLVGARYYNLKVYEGKASQTFGCYEMIANIGVSVPLKK</sequence>
<evidence type="ECO:0008006" key="4">
    <source>
        <dbReference type="Google" id="ProtNLM"/>
    </source>
</evidence>
<feature type="chain" id="PRO_5020756799" description="DUF2490 domain-containing protein" evidence="1">
    <location>
        <begin position="26"/>
        <end position="274"/>
    </location>
</feature>
<keyword evidence="1" id="KW-0732">Signal</keyword>
<feature type="signal peptide" evidence="1">
    <location>
        <begin position="1"/>
        <end position="25"/>
    </location>
</feature>
<organism evidence="2 3">
    <name type="scientific">Filimonas effusa</name>
    <dbReference type="NCBI Taxonomy" id="2508721"/>
    <lineage>
        <taxon>Bacteria</taxon>
        <taxon>Pseudomonadati</taxon>
        <taxon>Bacteroidota</taxon>
        <taxon>Chitinophagia</taxon>
        <taxon>Chitinophagales</taxon>
        <taxon>Chitinophagaceae</taxon>
        <taxon>Filimonas</taxon>
    </lineage>
</organism>
<dbReference type="OrthoDB" id="8887208at2"/>
<evidence type="ECO:0000256" key="1">
    <source>
        <dbReference type="SAM" id="SignalP"/>
    </source>
</evidence>
<name>A0A4Q1D4D5_9BACT</name>
<keyword evidence="3" id="KW-1185">Reference proteome</keyword>
<comment type="caution">
    <text evidence="2">The sequence shown here is derived from an EMBL/GenBank/DDBJ whole genome shotgun (WGS) entry which is preliminary data.</text>
</comment>
<dbReference type="Proteomes" id="UP000290545">
    <property type="component" value="Unassembled WGS sequence"/>
</dbReference>
<accession>A0A4Q1D4D5</accession>
<proteinExistence type="predicted"/>
<reference evidence="2 3" key="1">
    <citation type="submission" date="2019-01" db="EMBL/GenBank/DDBJ databases">
        <title>Filimonas sp. strain TTM-71.</title>
        <authorList>
            <person name="Chen W.-M."/>
        </authorList>
    </citation>
    <scope>NUCLEOTIDE SEQUENCE [LARGE SCALE GENOMIC DNA]</scope>
    <source>
        <strain evidence="2 3">TTM-71</strain>
    </source>
</reference>
<gene>
    <name evidence="2" type="ORF">ESB13_14420</name>
</gene>
<evidence type="ECO:0000313" key="3">
    <source>
        <dbReference type="Proteomes" id="UP000290545"/>
    </source>
</evidence>